<proteinExistence type="predicted"/>
<dbReference type="InterPro" id="IPR000595">
    <property type="entry name" value="cNMP-bd_dom"/>
</dbReference>
<evidence type="ECO:0000313" key="3">
    <source>
        <dbReference type="Proteomes" id="UP001235513"/>
    </source>
</evidence>
<dbReference type="InterPro" id="IPR014710">
    <property type="entry name" value="RmlC-like_jellyroll"/>
</dbReference>
<dbReference type="Gene3D" id="2.60.120.10">
    <property type="entry name" value="Jelly Rolls"/>
    <property type="match status" value="1"/>
</dbReference>
<organism evidence="2 3">
    <name type="scientific">Chryseobacterium lathyri</name>
    <dbReference type="NCBI Taxonomy" id="395933"/>
    <lineage>
        <taxon>Bacteria</taxon>
        <taxon>Pseudomonadati</taxon>
        <taxon>Bacteroidota</taxon>
        <taxon>Flavobacteriia</taxon>
        <taxon>Flavobacteriales</taxon>
        <taxon>Weeksellaceae</taxon>
        <taxon>Chryseobacterium group</taxon>
        <taxon>Chryseobacterium</taxon>
    </lineage>
</organism>
<dbReference type="RefSeq" id="WP_306846443.1">
    <property type="nucleotide sequence ID" value="NZ_JAUSRL010000010.1"/>
</dbReference>
<name>A0ABT9SRQ5_9FLAO</name>
<protein>
    <submittedName>
        <fullName evidence="2">CRP-like cAMP-binding protein</fullName>
    </submittedName>
</protein>
<reference evidence="2 3" key="1">
    <citation type="submission" date="2023-07" db="EMBL/GenBank/DDBJ databases">
        <title>Sorghum-associated microbial communities from plants grown in Nebraska, USA.</title>
        <authorList>
            <person name="Schachtman D."/>
        </authorList>
    </citation>
    <scope>NUCLEOTIDE SEQUENCE [LARGE SCALE GENOMIC DNA]</scope>
    <source>
        <strain evidence="2 3">CC351</strain>
    </source>
</reference>
<dbReference type="Pfam" id="PF00027">
    <property type="entry name" value="cNMP_binding"/>
    <property type="match status" value="1"/>
</dbReference>
<dbReference type="SUPFAM" id="SSF51206">
    <property type="entry name" value="cAMP-binding domain-like"/>
    <property type="match status" value="1"/>
</dbReference>
<dbReference type="CDD" id="cd00038">
    <property type="entry name" value="CAP_ED"/>
    <property type="match status" value="1"/>
</dbReference>
<accession>A0ABT9SRQ5</accession>
<dbReference type="Proteomes" id="UP001235513">
    <property type="component" value="Unassembled WGS sequence"/>
</dbReference>
<comment type="caution">
    <text evidence="2">The sequence shown here is derived from an EMBL/GenBank/DDBJ whole genome shotgun (WGS) entry which is preliminary data.</text>
</comment>
<dbReference type="EMBL" id="JAUSRL010000010">
    <property type="protein sequence ID" value="MDP9962131.1"/>
    <property type="molecule type" value="Genomic_DNA"/>
</dbReference>
<feature type="domain" description="Cyclic nucleotide-binding" evidence="1">
    <location>
        <begin position="41"/>
        <end position="126"/>
    </location>
</feature>
<evidence type="ECO:0000313" key="2">
    <source>
        <dbReference type="EMBL" id="MDP9962131.1"/>
    </source>
</evidence>
<evidence type="ECO:0000259" key="1">
    <source>
        <dbReference type="Pfam" id="PF00027"/>
    </source>
</evidence>
<sequence length="202" mass="23398">MQKIDASPDGLIDNFKSFLNGLSPVSTESWNRFSTLFTPKILKKGDYYIEEGQIANEIGFLQTGILRAFYRNNEGVEYNKHFFLPYCFIGGYASLISKKSSLINQQALTDCSLLVANFKDIQDLYHTFPDIERMASVVAEQLFIQKEKREIEIVLLDAEKRYHIFQKDFPLLEQQIPQYHIASYLGVSPTQLSRIRRKILSR</sequence>
<gene>
    <name evidence="2" type="ORF">J2T04_004059</name>
</gene>
<dbReference type="InterPro" id="IPR018490">
    <property type="entry name" value="cNMP-bd_dom_sf"/>
</dbReference>
<keyword evidence="3" id="KW-1185">Reference proteome</keyword>